<evidence type="ECO:0000313" key="3">
    <source>
        <dbReference type="Proteomes" id="UP000215215"/>
    </source>
</evidence>
<feature type="transmembrane region" description="Helical" evidence="1">
    <location>
        <begin position="7"/>
        <end position="23"/>
    </location>
</feature>
<feature type="transmembrane region" description="Helical" evidence="1">
    <location>
        <begin position="69"/>
        <end position="89"/>
    </location>
</feature>
<comment type="caution">
    <text evidence="2">The sequence shown here is derived from an EMBL/GenBank/DDBJ whole genome shotgun (WGS) entry which is preliminary data.</text>
</comment>
<feature type="transmembrane region" description="Helical" evidence="1">
    <location>
        <begin position="35"/>
        <end position="57"/>
    </location>
</feature>
<dbReference type="AlphaFoldDB" id="A0A235BR71"/>
<protein>
    <submittedName>
        <fullName evidence="2">Uncharacterized protein</fullName>
    </submittedName>
</protein>
<feature type="transmembrane region" description="Helical" evidence="1">
    <location>
        <begin position="109"/>
        <end position="128"/>
    </location>
</feature>
<name>A0A235BR71_UNCW3</name>
<dbReference type="Proteomes" id="UP000215215">
    <property type="component" value="Unassembled WGS sequence"/>
</dbReference>
<dbReference type="EMBL" id="NOZQ01000150">
    <property type="protein sequence ID" value="OYD14973.1"/>
    <property type="molecule type" value="Genomic_DNA"/>
</dbReference>
<reference evidence="2 3" key="1">
    <citation type="submission" date="2017-07" db="EMBL/GenBank/DDBJ databases">
        <title>Recovery of genomes from metagenomes via a dereplication, aggregation, and scoring strategy.</title>
        <authorList>
            <person name="Sieber C.M."/>
            <person name="Probst A.J."/>
            <person name="Sharrar A."/>
            <person name="Thomas B.C."/>
            <person name="Hess M."/>
            <person name="Tringe S.G."/>
            <person name="Banfield J.F."/>
        </authorList>
    </citation>
    <scope>NUCLEOTIDE SEQUENCE [LARGE SCALE GENOMIC DNA]</scope>
    <source>
        <strain evidence="2">JGI_Cruoil_03_44_89</strain>
    </source>
</reference>
<sequence length="206" mass="22918">MKRQIPLIITSIVGVVMVVQYFIPRQPFAGLFDTFNRWFLIIAVFALLLGLMNLVRLHVQKLRRRKEGWGYSIILLCGLVATILTGAVWGIGTGSPFDYIFVNMQQPMGATMFALLAFFIASASFRAFRARNVDATLLLIAAVVVMLGRVPIGSLIWNKLPTVAEWIMFYPNMAGQRAIMIGIALGTVSYSLRVILGIERTYLGGE</sequence>
<accession>A0A235BR71</accession>
<organism evidence="2 3">
    <name type="scientific">candidate division WOR-3 bacterium JGI_Cruoil_03_44_89</name>
    <dbReference type="NCBI Taxonomy" id="1973748"/>
    <lineage>
        <taxon>Bacteria</taxon>
        <taxon>Bacteria division WOR-3</taxon>
    </lineage>
</organism>
<evidence type="ECO:0000313" key="2">
    <source>
        <dbReference type="EMBL" id="OYD14973.1"/>
    </source>
</evidence>
<keyword evidence="1" id="KW-1133">Transmembrane helix</keyword>
<feature type="transmembrane region" description="Helical" evidence="1">
    <location>
        <begin position="135"/>
        <end position="157"/>
    </location>
</feature>
<evidence type="ECO:0000256" key="1">
    <source>
        <dbReference type="SAM" id="Phobius"/>
    </source>
</evidence>
<keyword evidence="1" id="KW-0472">Membrane</keyword>
<proteinExistence type="predicted"/>
<feature type="transmembrane region" description="Helical" evidence="1">
    <location>
        <begin position="177"/>
        <end position="196"/>
    </location>
</feature>
<keyword evidence="1" id="KW-0812">Transmembrane</keyword>
<gene>
    <name evidence="2" type="ORF">CH333_06810</name>
</gene>